<reference evidence="5 6" key="1">
    <citation type="submission" date="2024-03" db="EMBL/GenBank/DDBJ databases">
        <title>The Acrasis kona genome and developmental transcriptomes reveal deep origins of eukaryotic multicellular pathways.</title>
        <authorList>
            <person name="Sheikh S."/>
            <person name="Fu C.-J."/>
            <person name="Brown M.W."/>
            <person name="Baldauf S.L."/>
        </authorList>
    </citation>
    <scope>NUCLEOTIDE SEQUENCE [LARGE SCALE GENOMIC DNA]</scope>
    <source>
        <strain evidence="5 6">ATCC MYA-3509</strain>
    </source>
</reference>
<dbReference type="GO" id="GO:0043022">
    <property type="term" value="F:ribosome binding"/>
    <property type="evidence" value="ECO:0007669"/>
    <property type="project" value="TreeGrafter"/>
</dbReference>
<feature type="region of interest" description="Disordered" evidence="4">
    <location>
        <begin position="43"/>
        <end position="90"/>
    </location>
</feature>
<evidence type="ECO:0000313" key="5">
    <source>
        <dbReference type="EMBL" id="KAL0486550.1"/>
    </source>
</evidence>
<dbReference type="GO" id="GO:0032790">
    <property type="term" value="P:ribosome disassembly"/>
    <property type="evidence" value="ECO:0007669"/>
    <property type="project" value="TreeGrafter"/>
</dbReference>
<keyword evidence="2 5" id="KW-0396">Initiation factor</keyword>
<organism evidence="5 6">
    <name type="scientific">Acrasis kona</name>
    <dbReference type="NCBI Taxonomy" id="1008807"/>
    <lineage>
        <taxon>Eukaryota</taxon>
        <taxon>Discoba</taxon>
        <taxon>Heterolobosea</taxon>
        <taxon>Tetramitia</taxon>
        <taxon>Eutetramitia</taxon>
        <taxon>Acrasidae</taxon>
        <taxon>Acrasis</taxon>
    </lineage>
</organism>
<keyword evidence="3" id="KW-0648">Protein biosynthesis</keyword>
<accession>A0AAW2ZAQ9</accession>
<feature type="compositionally biased region" description="Low complexity" evidence="4">
    <location>
        <begin position="307"/>
        <end position="337"/>
    </location>
</feature>
<dbReference type="Gene3D" id="3.10.20.80">
    <property type="entry name" value="Translation initiation factor 3 (IF-3), N-terminal domain"/>
    <property type="match status" value="1"/>
</dbReference>
<proteinExistence type="inferred from homology"/>
<comment type="similarity">
    <text evidence="1">Belongs to the IF-3 family.</text>
</comment>
<protein>
    <submittedName>
        <fullName evidence="5">Translation initiation factor IF-3</fullName>
    </submittedName>
</protein>
<keyword evidence="6" id="KW-1185">Reference proteome</keyword>
<dbReference type="PANTHER" id="PTHR10938">
    <property type="entry name" value="TRANSLATION INITIATION FACTOR IF-3"/>
    <property type="match status" value="1"/>
</dbReference>
<dbReference type="PANTHER" id="PTHR10938:SF0">
    <property type="entry name" value="TRANSLATION INITIATION FACTOR IF-3, MITOCHONDRIAL"/>
    <property type="match status" value="1"/>
</dbReference>
<evidence type="ECO:0000256" key="4">
    <source>
        <dbReference type="SAM" id="MobiDB-lite"/>
    </source>
</evidence>
<comment type="caution">
    <text evidence="5">The sequence shown here is derived from an EMBL/GenBank/DDBJ whole genome shotgun (WGS) entry which is preliminary data.</text>
</comment>
<dbReference type="Proteomes" id="UP001431209">
    <property type="component" value="Unassembled WGS sequence"/>
</dbReference>
<evidence type="ECO:0000256" key="1">
    <source>
        <dbReference type="ARBA" id="ARBA00005439"/>
    </source>
</evidence>
<feature type="compositionally biased region" description="Basic and acidic residues" evidence="4">
    <location>
        <begin position="60"/>
        <end position="75"/>
    </location>
</feature>
<evidence type="ECO:0000256" key="3">
    <source>
        <dbReference type="ARBA" id="ARBA00022917"/>
    </source>
</evidence>
<dbReference type="AlphaFoldDB" id="A0AAW2ZAQ9"/>
<dbReference type="GO" id="GO:0003743">
    <property type="term" value="F:translation initiation factor activity"/>
    <property type="evidence" value="ECO:0007669"/>
    <property type="project" value="UniProtKB-KW"/>
</dbReference>
<dbReference type="InterPro" id="IPR001288">
    <property type="entry name" value="Translation_initiation_fac_3"/>
</dbReference>
<dbReference type="EMBL" id="JAOPGA020001241">
    <property type="protein sequence ID" value="KAL0486550.1"/>
    <property type="molecule type" value="Genomic_DNA"/>
</dbReference>
<sequence length="337" mass="38127">MLCISLPKRFLFLSIAARTLKSTQIIPIANTSLRQFHKATLHHYEKNDKNKSKPKPTGLRQKEKEKEKTRRRDEGEGVQLSFRSRNAKNAKQKIEFEQKKELMDEVDAARRMIDHNIPESIRTVKVVEEESKKFHGELPLKRAIELARSLGKNLILMAKDLNAVKSGAAPLCKIGNYKSYLLKEKSKLSDKHKELYKKKIKAFQAKEIRFSPNIGEGDIKSKVNKICKTLADETPVKVVVTGSDVTVGNILTSKILEMTQRVLVEQEADFDVSFKPESSSNNSVISMFEVKEKEKPKEPPKPKKVKAPVSKTPVPHDSPVEVPTEPATQTPTPEINK</sequence>
<dbReference type="SUPFAM" id="SSF55200">
    <property type="entry name" value="Translation initiation factor IF3, C-terminal domain"/>
    <property type="match status" value="1"/>
</dbReference>
<name>A0AAW2ZAQ9_9EUKA</name>
<feature type="region of interest" description="Disordered" evidence="4">
    <location>
        <begin position="285"/>
        <end position="337"/>
    </location>
</feature>
<evidence type="ECO:0000313" key="6">
    <source>
        <dbReference type="Proteomes" id="UP001431209"/>
    </source>
</evidence>
<dbReference type="Gene3D" id="3.30.110.10">
    <property type="entry name" value="Translation initiation factor 3 (IF-3), C-terminal domain"/>
    <property type="match status" value="1"/>
</dbReference>
<evidence type="ECO:0000256" key="2">
    <source>
        <dbReference type="ARBA" id="ARBA00022540"/>
    </source>
</evidence>
<feature type="compositionally biased region" description="Basic and acidic residues" evidence="4">
    <location>
        <begin position="289"/>
        <end position="301"/>
    </location>
</feature>
<gene>
    <name evidence="5" type="ORF">AKO1_001452</name>
</gene>
<dbReference type="InterPro" id="IPR036787">
    <property type="entry name" value="T_IF-3_N_sf"/>
</dbReference>
<dbReference type="InterPro" id="IPR036788">
    <property type="entry name" value="T_IF-3_C_sf"/>
</dbReference>